<reference evidence="2 4" key="1">
    <citation type="journal article" date="2011" name="Nature">
        <title>The Medicago genome provides insight into the evolution of rhizobial symbioses.</title>
        <authorList>
            <person name="Young N.D."/>
            <person name="Debelle F."/>
            <person name="Oldroyd G.E."/>
            <person name="Geurts R."/>
            <person name="Cannon S.B."/>
            <person name="Udvardi M.K."/>
            <person name="Benedito V.A."/>
            <person name="Mayer K.F."/>
            <person name="Gouzy J."/>
            <person name="Schoof H."/>
            <person name="Van de Peer Y."/>
            <person name="Proost S."/>
            <person name="Cook D.R."/>
            <person name="Meyers B.C."/>
            <person name="Spannagl M."/>
            <person name="Cheung F."/>
            <person name="De Mita S."/>
            <person name="Krishnakumar V."/>
            <person name="Gundlach H."/>
            <person name="Zhou S."/>
            <person name="Mudge J."/>
            <person name="Bharti A.K."/>
            <person name="Murray J.D."/>
            <person name="Naoumkina M.A."/>
            <person name="Rosen B."/>
            <person name="Silverstein K.A."/>
            <person name="Tang H."/>
            <person name="Rombauts S."/>
            <person name="Zhao P.X."/>
            <person name="Zhou P."/>
            <person name="Barbe V."/>
            <person name="Bardou P."/>
            <person name="Bechner M."/>
            <person name="Bellec A."/>
            <person name="Berger A."/>
            <person name="Berges H."/>
            <person name="Bidwell S."/>
            <person name="Bisseling T."/>
            <person name="Choisne N."/>
            <person name="Couloux A."/>
            <person name="Denny R."/>
            <person name="Deshpande S."/>
            <person name="Dai X."/>
            <person name="Doyle J.J."/>
            <person name="Dudez A.M."/>
            <person name="Farmer A.D."/>
            <person name="Fouteau S."/>
            <person name="Franken C."/>
            <person name="Gibelin C."/>
            <person name="Gish J."/>
            <person name="Goldstein S."/>
            <person name="Gonzalez A.J."/>
            <person name="Green P.J."/>
            <person name="Hallab A."/>
            <person name="Hartog M."/>
            <person name="Hua A."/>
            <person name="Humphray S.J."/>
            <person name="Jeong D.H."/>
            <person name="Jing Y."/>
            <person name="Jocker A."/>
            <person name="Kenton S.M."/>
            <person name="Kim D.J."/>
            <person name="Klee K."/>
            <person name="Lai H."/>
            <person name="Lang C."/>
            <person name="Lin S."/>
            <person name="Macmil S.L."/>
            <person name="Magdelenat G."/>
            <person name="Matthews L."/>
            <person name="McCorrison J."/>
            <person name="Monaghan E.L."/>
            <person name="Mun J.H."/>
            <person name="Najar F.Z."/>
            <person name="Nicholson C."/>
            <person name="Noirot C."/>
            <person name="O'Bleness M."/>
            <person name="Paule C.R."/>
            <person name="Poulain J."/>
            <person name="Prion F."/>
            <person name="Qin B."/>
            <person name="Qu C."/>
            <person name="Retzel E.F."/>
            <person name="Riddle C."/>
            <person name="Sallet E."/>
            <person name="Samain S."/>
            <person name="Samson N."/>
            <person name="Sanders I."/>
            <person name="Saurat O."/>
            <person name="Scarpelli C."/>
            <person name="Schiex T."/>
            <person name="Segurens B."/>
            <person name="Severin A.J."/>
            <person name="Sherrier D.J."/>
            <person name="Shi R."/>
            <person name="Sims S."/>
            <person name="Singer S.R."/>
            <person name="Sinharoy S."/>
            <person name="Sterck L."/>
            <person name="Viollet A."/>
            <person name="Wang B.B."/>
            <person name="Wang K."/>
            <person name="Wang M."/>
            <person name="Wang X."/>
            <person name="Warfsmann J."/>
            <person name="Weissenbach J."/>
            <person name="White D.D."/>
            <person name="White J.D."/>
            <person name="Wiley G.B."/>
            <person name="Wincker P."/>
            <person name="Xing Y."/>
            <person name="Yang L."/>
            <person name="Yao Z."/>
            <person name="Ying F."/>
            <person name="Zhai J."/>
            <person name="Zhou L."/>
            <person name="Zuber A."/>
            <person name="Denarie J."/>
            <person name="Dixon R.A."/>
            <person name="May G.D."/>
            <person name="Schwartz D.C."/>
            <person name="Rogers J."/>
            <person name="Quetier F."/>
            <person name="Town C.D."/>
            <person name="Roe B.A."/>
        </authorList>
    </citation>
    <scope>NUCLEOTIDE SEQUENCE [LARGE SCALE GENOMIC DNA]</scope>
    <source>
        <strain evidence="2">A17</strain>
        <strain evidence="3 4">cv. Jemalong A17</strain>
    </source>
</reference>
<evidence type="ECO:0000313" key="2">
    <source>
        <dbReference type="EMBL" id="KEH17425.1"/>
    </source>
</evidence>
<keyword evidence="4" id="KW-1185">Reference proteome</keyword>
<dbReference type="Proteomes" id="UP000002051">
    <property type="component" value="Unassembled WGS sequence"/>
</dbReference>
<gene>
    <name evidence="2" type="ORF">MTR_0015s0020</name>
</gene>
<dbReference type="EnsemblPlants" id="KEH17425">
    <property type="protein sequence ID" value="KEH17425"/>
    <property type="gene ID" value="MTR_0015s0020"/>
</dbReference>
<reference evidence="3" key="3">
    <citation type="submission" date="2015-06" db="UniProtKB">
        <authorList>
            <consortium name="EnsemblPlants"/>
        </authorList>
    </citation>
    <scope>IDENTIFICATION</scope>
    <source>
        <strain evidence="3">cv. Jemalong A17</strain>
    </source>
</reference>
<evidence type="ECO:0000256" key="1">
    <source>
        <dbReference type="SAM" id="MobiDB-lite"/>
    </source>
</evidence>
<dbReference type="EMBL" id="KL402740">
    <property type="protein sequence ID" value="KEH17425.1"/>
    <property type="molecule type" value="Genomic_DNA"/>
</dbReference>
<evidence type="ECO:0000313" key="3">
    <source>
        <dbReference type="EnsemblPlants" id="KEH17425"/>
    </source>
</evidence>
<dbReference type="HOGENOM" id="CLU_1976212_0_0_1"/>
<dbReference type="AlphaFoldDB" id="A0A072TV66"/>
<sequence length="127" mass="14609">GHGRIGHLALLDMYKYPSRNSQEWGRATTATCQKSGPAKQHYTTEMHTRTPSPPATPRDVSSTPRHLHQRPTPPLHLLHHHPFINRQIKKAREFYPQRHFPHPIIYPKKCATSTSYNPHTLSSNQLP</sequence>
<name>A0A072TV66_MEDTR</name>
<protein>
    <submittedName>
        <fullName evidence="2 3">Uncharacterized protein</fullName>
    </submittedName>
</protein>
<feature type="region of interest" description="Disordered" evidence="1">
    <location>
        <begin position="25"/>
        <end position="77"/>
    </location>
</feature>
<organism evidence="2 4">
    <name type="scientific">Medicago truncatula</name>
    <name type="common">Barrel medic</name>
    <name type="synonym">Medicago tribuloides</name>
    <dbReference type="NCBI Taxonomy" id="3880"/>
    <lineage>
        <taxon>Eukaryota</taxon>
        <taxon>Viridiplantae</taxon>
        <taxon>Streptophyta</taxon>
        <taxon>Embryophyta</taxon>
        <taxon>Tracheophyta</taxon>
        <taxon>Spermatophyta</taxon>
        <taxon>Magnoliopsida</taxon>
        <taxon>eudicotyledons</taxon>
        <taxon>Gunneridae</taxon>
        <taxon>Pentapetalae</taxon>
        <taxon>rosids</taxon>
        <taxon>fabids</taxon>
        <taxon>Fabales</taxon>
        <taxon>Fabaceae</taxon>
        <taxon>Papilionoideae</taxon>
        <taxon>50 kb inversion clade</taxon>
        <taxon>NPAAA clade</taxon>
        <taxon>Hologalegina</taxon>
        <taxon>IRL clade</taxon>
        <taxon>Trifolieae</taxon>
        <taxon>Medicago</taxon>
    </lineage>
</organism>
<reference evidence="2 4" key="2">
    <citation type="journal article" date="2014" name="BMC Genomics">
        <title>An improved genome release (version Mt4.0) for the model legume Medicago truncatula.</title>
        <authorList>
            <person name="Tang H."/>
            <person name="Krishnakumar V."/>
            <person name="Bidwell S."/>
            <person name="Rosen B."/>
            <person name="Chan A."/>
            <person name="Zhou S."/>
            <person name="Gentzbittel L."/>
            <person name="Childs K.L."/>
            <person name="Yandell M."/>
            <person name="Gundlach H."/>
            <person name="Mayer K.F."/>
            <person name="Schwartz D.C."/>
            <person name="Town C.D."/>
        </authorList>
    </citation>
    <scope>GENOME REANNOTATION</scope>
    <source>
        <strain evidence="2">A17</strain>
        <strain evidence="3 4">cv. Jemalong A17</strain>
    </source>
</reference>
<evidence type="ECO:0000313" key="4">
    <source>
        <dbReference type="Proteomes" id="UP000002051"/>
    </source>
</evidence>
<feature type="non-terminal residue" evidence="2">
    <location>
        <position position="1"/>
    </location>
</feature>
<proteinExistence type="predicted"/>
<feature type="compositionally biased region" description="Polar residues" evidence="1">
    <location>
        <begin position="25"/>
        <end position="34"/>
    </location>
</feature>
<accession>A0A072TV66</accession>